<dbReference type="AlphaFoldDB" id="A0A9X0CL15"/>
<keyword evidence="8 9" id="KW-0325">Glycoprotein</keyword>
<keyword evidence="3 9" id="KW-0808">Transferase</keyword>
<dbReference type="GO" id="GO:0016051">
    <property type="term" value="P:carbohydrate biosynthetic process"/>
    <property type="evidence" value="ECO:0007669"/>
    <property type="project" value="InterPro"/>
</dbReference>
<keyword evidence="5" id="KW-1133">Transmembrane helix</keyword>
<keyword evidence="6 9" id="KW-0333">Golgi apparatus</keyword>
<dbReference type="PANTHER" id="PTHR12137:SF54">
    <property type="entry name" value="CARBOHYDRATE SULFOTRANSFERASE"/>
    <property type="match status" value="1"/>
</dbReference>
<evidence type="ECO:0000256" key="5">
    <source>
        <dbReference type="ARBA" id="ARBA00022989"/>
    </source>
</evidence>
<evidence type="ECO:0000256" key="3">
    <source>
        <dbReference type="ARBA" id="ARBA00022679"/>
    </source>
</evidence>
<evidence type="ECO:0000256" key="9">
    <source>
        <dbReference type="RuleBase" id="RU364020"/>
    </source>
</evidence>
<evidence type="ECO:0000313" key="10">
    <source>
        <dbReference type="EMBL" id="KAJ7363292.1"/>
    </source>
</evidence>
<evidence type="ECO:0000313" key="11">
    <source>
        <dbReference type="Proteomes" id="UP001163046"/>
    </source>
</evidence>
<dbReference type="Pfam" id="PF03567">
    <property type="entry name" value="Sulfotransfer_2"/>
    <property type="match status" value="1"/>
</dbReference>
<reference evidence="10" key="1">
    <citation type="submission" date="2023-01" db="EMBL/GenBank/DDBJ databases">
        <title>Genome assembly of the deep-sea coral Lophelia pertusa.</title>
        <authorList>
            <person name="Herrera S."/>
            <person name="Cordes E."/>
        </authorList>
    </citation>
    <scope>NUCLEOTIDE SEQUENCE</scope>
    <source>
        <strain evidence="10">USNM1676648</strain>
        <tissue evidence="10">Polyp</tissue>
    </source>
</reference>
<organism evidence="10 11">
    <name type="scientific">Desmophyllum pertusum</name>
    <dbReference type="NCBI Taxonomy" id="174260"/>
    <lineage>
        <taxon>Eukaryota</taxon>
        <taxon>Metazoa</taxon>
        <taxon>Cnidaria</taxon>
        <taxon>Anthozoa</taxon>
        <taxon>Hexacorallia</taxon>
        <taxon>Scleractinia</taxon>
        <taxon>Caryophylliina</taxon>
        <taxon>Caryophylliidae</taxon>
        <taxon>Desmophyllum</taxon>
    </lineage>
</organism>
<evidence type="ECO:0000256" key="4">
    <source>
        <dbReference type="ARBA" id="ARBA00022692"/>
    </source>
</evidence>
<evidence type="ECO:0000256" key="7">
    <source>
        <dbReference type="ARBA" id="ARBA00023136"/>
    </source>
</evidence>
<comment type="subcellular location">
    <subcellularLocation>
        <location evidence="1 9">Golgi apparatus membrane</location>
        <topology evidence="1 9">Single-pass type II membrane protein</topology>
    </subcellularLocation>
</comment>
<sequence>MGFVIVGTFVMIFVPEHDLLHESKANDKVFERFEFRPLQESVHSFTKRLQERISTACKKRAGGVAETTLLSKITRHHVLVSNRYKTLFCYVPKVACTNWKRVFHVLEGHFNTTAEINGTLAQAHKSLDTLEEYSDDEINHMLQTYKKIVFIREPMMRVLSAYRDKFVYGEVEFHQTFGKNIIKKFRKNFTGRKLMKITLHLMNLSNT</sequence>
<name>A0A9X0CL15_9CNID</name>
<dbReference type="InterPro" id="IPR005331">
    <property type="entry name" value="Sulfotransferase"/>
</dbReference>
<keyword evidence="4" id="KW-0812">Transmembrane</keyword>
<dbReference type="Proteomes" id="UP001163046">
    <property type="component" value="Unassembled WGS sequence"/>
</dbReference>
<dbReference type="PANTHER" id="PTHR12137">
    <property type="entry name" value="CARBOHYDRATE SULFOTRANSFERASE"/>
    <property type="match status" value="1"/>
</dbReference>
<dbReference type="EC" id="2.8.2.-" evidence="9"/>
<evidence type="ECO:0000256" key="8">
    <source>
        <dbReference type="ARBA" id="ARBA00023180"/>
    </source>
</evidence>
<gene>
    <name evidence="10" type="primary">CHST11_1</name>
    <name evidence="10" type="ORF">OS493_011576</name>
</gene>
<keyword evidence="11" id="KW-1185">Reference proteome</keyword>
<evidence type="ECO:0000256" key="6">
    <source>
        <dbReference type="ARBA" id="ARBA00023034"/>
    </source>
</evidence>
<keyword evidence="9" id="KW-0735">Signal-anchor</keyword>
<accession>A0A9X0CL15</accession>
<comment type="caution">
    <text evidence="10">The sequence shown here is derived from an EMBL/GenBank/DDBJ whole genome shotgun (WGS) entry which is preliminary data.</text>
</comment>
<evidence type="ECO:0000256" key="1">
    <source>
        <dbReference type="ARBA" id="ARBA00004323"/>
    </source>
</evidence>
<evidence type="ECO:0000256" key="2">
    <source>
        <dbReference type="ARBA" id="ARBA00006339"/>
    </source>
</evidence>
<comment type="similarity">
    <text evidence="2 9">Belongs to the sulfotransferase 2 family.</text>
</comment>
<dbReference type="GO" id="GO:0000139">
    <property type="term" value="C:Golgi membrane"/>
    <property type="evidence" value="ECO:0007669"/>
    <property type="project" value="UniProtKB-SubCell"/>
</dbReference>
<dbReference type="EMBL" id="MU827306">
    <property type="protein sequence ID" value="KAJ7363292.1"/>
    <property type="molecule type" value="Genomic_DNA"/>
</dbReference>
<keyword evidence="9" id="KW-0119">Carbohydrate metabolism</keyword>
<protein>
    <recommendedName>
        <fullName evidence="9">Carbohydrate sulfotransferase</fullName>
        <ecNumber evidence="9">2.8.2.-</ecNumber>
    </recommendedName>
</protein>
<dbReference type="OrthoDB" id="2019940at2759"/>
<proteinExistence type="inferred from homology"/>
<dbReference type="GO" id="GO:0008146">
    <property type="term" value="F:sulfotransferase activity"/>
    <property type="evidence" value="ECO:0007669"/>
    <property type="project" value="InterPro"/>
</dbReference>
<keyword evidence="7" id="KW-0472">Membrane</keyword>
<dbReference type="InterPro" id="IPR018011">
    <property type="entry name" value="Carb_sulfotrans_8-10"/>
</dbReference>